<organism evidence="1 2">
    <name type="scientific">Pluteus cervinus</name>
    <dbReference type="NCBI Taxonomy" id="181527"/>
    <lineage>
        <taxon>Eukaryota</taxon>
        <taxon>Fungi</taxon>
        <taxon>Dikarya</taxon>
        <taxon>Basidiomycota</taxon>
        <taxon>Agaricomycotina</taxon>
        <taxon>Agaricomycetes</taxon>
        <taxon>Agaricomycetidae</taxon>
        <taxon>Agaricales</taxon>
        <taxon>Pluteineae</taxon>
        <taxon>Pluteaceae</taxon>
        <taxon>Pluteus</taxon>
    </lineage>
</organism>
<dbReference type="Proteomes" id="UP000308600">
    <property type="component" value="Unassembled WGS sequence"/>
</dbReference>
<gene>
    <name evidence="1" type="ORF">BDN72DRAFT_821909</name>
</gene>
<evidence type="ECO:0000313" key="2">
    <source>
        <dbReference type="Proteomes" id="UP000308600"/>
    </source>
</evidence>
<keyword evidence="2" id="KW-1185">Reference proteome</keyword>
<accession>A0ACD3AQ93</accession>
<evidence type="ECO:0000313" key="1">
    <source>
        <dbReference type="EMBL" id="TFK67890.1"/>
    </source>
</evidence>
<sequence length="891" mass="98022">MALDQTTLAPAFAGWSLNLHGVWDVLGPFPIHAREQHLLSPSFPVDITKPLDFNQTYPSSYADHGVVSWTQMPSGDDGSLVFTFPTIRWEALRATEGWAALQHHALLHSTLTVHPPLPGYALATENPTLQVELVQASYFTIIPKDTPGVVPKWYTGNIYAIESGLPHRVPLPVLPSLQEATEYDIFISADYEIRLFGDPRAQNSTDPEQNIRLRIELESHQLPVMYEPSQDVVCDFVDGVAFGNAFGIGVRSISGWWTADSVSLEELNSGLQLVLEQDVQIAPSQTRTVPFRVSQHKPFLGDVLNVKLLLVSGAKKSTIFVTLSINQLPHWSSLHQAIKASYFGLTMPTNFLTIPPRTQEISKTVSAVLALHGAGVDILSQPFWIEALPPQQHLWTVIPTGRTTWGLDWHGPSKQDAWDSVEALERILCTDTSWTAWKPQGEAPVILIGHSNGGQGAWHLAVHDPDRVAGVIAAAGYIKSQAYVSLTHSRSAHYIDPMLRAILETSLTPDDNDLYLSNLADIPILAIHGGDDDNVPVWHGREMVSALLYRGHDPSKVRFREDPHQGHWYQTVFEGDAIQTFFDNILTVPNTLPAKEGSFTLTISSPSDSGSKNGWKIEELLIPGRLGTLTVEYYASTDLPTKITSRNIAAFTITAAQSFNFMIDGRLVDVPFNPSGDLHFKRTGSVWAVSLGAELKLPPPTRLQAVLMSPSPITIIINDDEAISAALRVAHDLSTYHRLDCRILFASNARELDQPPFSSSNIVYIGSPNTTFVKTILGHERTPAKVSREGHAVIHGHLATGDGLGTLFIHPHPGSPQQVLLFMLAEDGNALERILRLFPLRTGVSLPAWVITSKEADLFAAAGVVGAGLWGRNWTWNTQVSWVDSPFVYES</sequence>
<reference evidence="1 2" key="1">
    <citation type="journal article" date="2019" name="Nat. Ecol. Evol.">
        <title>Megaphylogeny resolves global patterns of mushroom evolution.</title>
        <authorList>
            <person name="Varga T."/>
            <person name="Krizsan K."/>
            <person name="Foldi C."/>
            <person name="Dima B."/>
            <person name="Sanchez-Garcia M."/>
            <person name="Sanchez-Ramirez S."/>
            <person name="Szollosi G.J."/>
            <person name="Szarkandi J.G."/>
            <person name="Papp V."/>
            <person name="Albert L."/>
            <person name="Andreopoulos W."/>
            <person name="Angelini C."/>
            <person name="Antonin V."/>
            <person name="Barry K.W."/>
            <person name="Bougher N.L."/>
            <person name="Buchanan P."/>
            <person name="Buyck B."/>
            <person name="Bense V."/>
            <person name="Catcheside P."/>
            <person name="Chovatia M."/>
            <person name="Cooper J."/>
            <person name="Damon W."/>
            <person name="Desjardin D."/>
            <person name="Finy P."/>
            <person name="Geml J."/>
            <person name="Haridas S."/>
            <person name="Hughes K."/>
            <person name="Justo A."/>
            <person name="Karasinski D."/>
            <person name="Kautmanova I."/>
            <person name="Kiss B."/>
            <person name="Kocsube S."/>
            <person name="Kotiranta H."/>
            <person name="LaButti K.M."/>
            <person name="Lechner B.E."/>
            <person name="Liimatainen K."/>
            <person name="Lipzen A."/>
            <person name="Lukacs Z."/>
            <person name="Mihaltcheva S."/>
            <person name="Morgado L.N."/>
            <person name="Niskanen T."/>
            <person name="Noordeloos M.E."/>
            <person name="Ohm R.A."/>
            <person name="Ortiz-Santana B."/>
            <person name="Ovrebo C."/>
            <person name="Racz N."/>
            <person name="Riley R."/>
            <person name="Savchenko A."/>
            <person name="Shiryaev A."/>
            <person name="Soop K."/>
            <person name="Spirin V."/>
            <person name="Szebenyi C."/>
            <person name="Tomsovsky M."/>
            <person name="Tulloss R.E."/>
            <person name="Uehling J."/>
            <person name="Grigoriev I.V."/>
            <person name="Vagvolgyi C."/>
            <person name="Papp T."/>
            <person name="Martin F.M."/>
            <person name="Miettinen O."/>
            <person name="Hibbett D.S."/>
            <person name="Nagy L.G."/>
        </authorList>
    </citation>
    <scope>NUCLEOTIDE SEQUENCE [LARGE SCALE GENOMIC DNA]</scope>
    <source>
        <strain evidence="1 2">NL-1719</strain>
    </source>
</reference>
<dbReference type="EMBL" id="ML208364">
    <property type="protein sequence ID" value="TFK67890.1"/>
    <property type="molecule type" value="Genomic_DNA"/>
</dbReference>
<protein>
    <submittedName>
        <fullName evidence="1">Uncharacterized protein</fullName>
    </submittedName>
</protein>
<name>A0ACD3AQ93_9AGAR</name>
<proteinExistence type="predicted"/>